<feature type="transmembrane region" description="Helical" evidence="1">
    <location>
        <begin position="152"/>
        <end position="174"/>
    </location>
</feature>
<accession>A0A0N7L009</accession>
<evidence type="ECO:0000256" key="1">
    <source>
        <dbReference type="SAM" id="Phobius"/>
    </source>
</evidence>
<proteinExistence type="predicted"/>
<dbReference type="RefSeq" id="WP_160174258.1">
    <property type="nucleotide sequence ID" value="NZ_HG813238.1"/>
</dbReference>
<name>A0A0N7L009_ERWAM</name>
<organism evidence="2">
    <name type="scientific">Erwinia amylovora</name>
    <name type="common">Fire blight bacteria</name>
    <dbReference type="NCBI Taxonomy" id="552"/>
    <lineage>
        <taxon>Bacteria</taxon>
        <taxon>Pseudomonadati</taxon>
        <taxon>Pseudomonadota</taxon>
        <taxon>Gammaproteobacteria</taxon>
        <taxon>Enterobacterales</taxon>
        <taxon>Erwiniaceae</taxon>
        <taxon>Erwinia</taxon>
    </lineage>
</organism>
<gene>
    <name evidence="2" type="ORF">EAMY692_p10063</name>
</gene>
<geneLocation type="plasmid" evidence="2">
    <name>pEA68</name>
</geneLocation>
<dbReference type="AlphaFoldDB" id="A0A0N7L009"/>
<protein>
    <submittedName>
        <fullName evidence="2">Putative membrane protein</fullName>
    </submittedName>
</protein>
<dbReference type="EMBL" id="HG813238">
    <property type="protein sequence ID" value="CDM08110.1"/>
    <property type="molecule type" value="Genomic_DNA"/>
</dbReference>
<reference evidence="2" key="1">
    <citation type="submission" date="2013-11" db="EMBL/GenBank/DDBJ databases">
        <title>The novel cryptic plasmid pEA68 of Erwinia amylovora strain 692 and definition of a novel family of plasmids.</title>
        <authorList>
            <person name="Ismail E."/>
            <person name="Blom J."/>
            <person name="Bultreys A."/>
            <person name="Ivanovic M."/>
            <person name="Obradovic A."/>
            <person name="Van Doorn J."/>
            <person name="Bergsma-Vlami M."/>
            <person name="Maes M."/>
            <person name="Willems A."/>
            <person name="Stockwell V."/>
            <person name="Smits T.H.M."/>
            <person name="Pulawska J."/>
        </authorList>
    </citation>
    <scope>NUCLEOTIDE SEQUENCE [LARGE SCALE GENOMIC DNA]</scope>
    <source>
        <strain evidence="2">692</strain>
        <plasmid evidence="2">pEA68</plasmid>
    </source>
</reference>
<sequence>MHYHGEHIHATPEEFQVAVEADVNRTKIMTNTLPLQRREYSSQLLECCMKWACEHEFGERNVRSAVLRLITDIRDDRHASGYPKPEEISRLTSYVRQEKFRLVRERGRDDEVVAEIQRLIDGLKQLVAGACLARPVTDIPVTEMRRPWFREWADWAGLVLMLMSPVFMYILIWLPPGRGSVIALSAYALLTQAAKSFGQDKFSHHFAVMTWGVLFLTCAVLLLRCV</sequence>
<feature type="transmembrane region" description="Helical" evidence="1">
    <location>
        <begin position="202"/>
        <end position="223"/>
    </location>
</feature>
<keyword evidence="1" id="KW-1133">Transmembrane helix</keyword>
<keyword evidence="1" id="KW-0472">Membrane</keyword>
<keyword evidence="2" id="KW-0614">Plasmid</keyword>
<evidence type="ECO:0000313" key="2">
    <source>
        <dbReference type="EMBL" id="CDM08110.1"/>
    </source>
</evidence>
<keyword evidence="1" id="KW-0812">Transmembrane</keyword>